<keyword evidence="2" id="KW-0812">Transmembrane</keyword>
<gene>
    <name evidence="4" type="ORF">GCM10011482_05640</name>
</gene>
<reference evidence="4" key="1">
    <citation type="journal article" date="2014" name="Int. J. Syst. Evol. Microbiol.">
        <title>Complete genome sequence of Corynebacterium casei LMG S-19264T (=DSM 44701T), isolated from a smear-ripened cheese.</title>
        <authorList>
            <consortium name="US DOE Joint Genome Institute (JGI-PGF)"/>
            <person name="Walter F."/>
            <person name="Albersmeier A."/>
            <person name="Kalinowski J."/>
            <person name="Ruckert C."/>
        </authorList>
    </citation>
    <scope>NUCLEOTIDE SEQUENCE</scope>
    <source>
        <strain evidence="4">CCM 8433</strain>
    </source>
</reference>
<evidence type="ECO:0000313" key="4">
    <source>
        <dbReference type="EMBL" id="GGI64910.1"/>
    </source>
</evidence>
<keyword evidence="5" id="KW-1185">Reference proteome</keyword>
<accession>A0A917N3P3</accession>
<dbReference type="Pfam" id="PF16555">
    <property type="entry name" value="GramPos_pilinD1"/>
    <property type="match status" value="1"/>
</dbReference>
<dbReference type="EMBL" id="BMDT01000001">
    <property type="protein sequence ID" value="GGI64910.1"/>
    <property type="molecule type" value="Genomic_DNA"/>
</dbReference>
<name>A0A917N3P3_9ENTE</name>
<keyword evidence="2" id="KW-1133">Transmembrane helix</keyword>
<dbReference type="InterPro" id="IPR013783">
    <property type="entry name" value="Ig-like_fold"/>
</dbReference>
<organism evidence="4 5">
    <name type="scientific">Enterococcus alcedinis</name>
    <dbReference type="NCBI Taxonomy" id="1274384"/>
    <lineage>
        <taxon>Bacteria</taxon>
        <taxon>Bacillati</taxon>
        <taxon>Bacillota</taxon>
        <taxon>Bacilli</taxon>
        <taxon>Lactobacillales</taxon>
        <taxon>Enterococcaceae</taxon>
        <taxon>Enterococcus</taxon>
    </lineage>
</organism>
<feature type="compositionally biased region" description="Pro residues" evidence="1">
    <location>
        <begin position="214"/>
        <end position="227"/>
    </location>
</feature>
<protein>
    <recommendedName>
        <fullName evidence="3">Gram-positive pilin subunit D1 N-terminal domain-containing protein</fullName>
    </recommendedName>
</protein>
<dbReference type="AlphaFoldDB" id="A0A917N3P3"/>
<proteinExistence type="predicted"/>
<dbReference type="NCBIfam" id="TIGR01167">
    <property type="entry name" value="LPXTG_anchor"/>
    <property type="match status" value="1"/>
</dbReference>
<evidence type="ECO:0000259" key="3">
    <source>
        <dbReference type="Pfam" id="PF16555"/>
    </source>
</evidence>
<keyword evidence="2" id="KW-0472">Membrane</keyword>
<comment type="caution">
    <text evidence="4">The sequence shown here is derived from an EMBL/GenBank/DDBJ whole genome shotgun (WGS) entry which is preliminary data.</text>
</comment>
<evidence type="ECO:0000256" key="1">
    <source>
        <dbReference type="SAM" id="MobiDB-lite"/>
    </source>
</evidence>
<dbReference type="InterPro" id="IPR032364">
    <property type="entry name" value="GramPos_pilinD1_N"/>
</dbReference>
<evidence type="ECO:0000313" key="5">
    <source>
        <dbReference type="Proteomes" id="UP000622610"/>
    </source>
</evidence>
<evidence type="ECO:0000256" key="2">
    <source>
        <dbReference type="SAM" id="Phobius"/>
    </source>
</evidence>
<reference evidence="4" key="2">
    <citation type="submission" date="2020-09" db="EMBL/GenBank/DDBJ databases">
        <authorList>
            <person name="Sun Q."/>
            <person name="Sedlacek I."/>
        </authorList>
    </citation>
    <scope>NUCLEOTIDE SEQUENCE</scope>
    <source>
        <strain evidence="4">CCM 8433</strain>
    </source>
</reference>
<feature type="transmembrane region" description="Helical" evidence="2">
    <location>
        <begin position="242"/>
        <end position="259"/>
    </location>
</feature>
<dbReference type="RefSeq" id="WP_188366733.1">
    <property type="nucleotide sequence ID" value="NZ_BMDT01000001.1"/>
</dbReference>
<feature type="domain" description="Gram-positive pilin subunit D1 N-terminal" evidence="3">
    <location>
        <begin position="34"/>
        <end position="200"/>
    </location>
</feature>
<dbReference type="Gene3D" id="2.60.40.10">
    <property type="entry name" value="Immunoglobulins"/>
    <property type="match status" value="1"/>
</dbReference>
<dbReference type="Proteomes" id="UP000622610">
    <property type="component" value="Unassembled WGS sequence"/>
</dbReference>
<sequence length="268" mass="29029">MKRGKILIYIALFFLALPLGLLGTTVRAEEVPTEATTIVIHKRVFLDSNAEAELRVNNGVELDKSDDLANPQKTFGLNGAVFEVYDATEYITRLQADYSDEEIEQAVLDADLDSLRAELTEGNKLGEVTTGTLDGEVGIATISIENLTDQTMLIILEKAGLPANTTIRSIAAPMLISFPVANPDTNGEEAFLSTVHLYPKSILRSRLPQTGGKTPPPTTTPVTPVTPKPTGRLPQTGEAKSMIGLFGLVIVGTISIIWFKRNSNKKTH</sequence>
<feature type="region of interest" description="Disordered" evidence="1">
    <location>
        <begin position="205"/>
        <end position="236"/>
    </location>
</feature>